<reference evidence="3" key="1">
    <citation type="submission" date="2023-08" db="EMBL/GenBank/DDBJ databases">
        <authorList>
            <person name="Audoor S."/>
            <person name="Bilcke G."/>
        </authorList>
    </citation>
    <scope>NUCLEOTIDE SEQUENCE</scope>
</reference>
<dbReference type="InterPro" id="IPR036865">
    <property type="entry name" value="CRAL-TRIO_dom_sf"/>
</dbReference>
<proteinExistence type="predicted"/>
<evidence type="ECO:0000259" key="2">
    <source>
        <dbReference type="Pfam" id="PF20710"/>
    </source>
</evidence>
<evidence type="ECO:0000313" key="4">
    <source>
        <dbReference type="Proteomes" id="UP001295423"/>
    </source>
</evidence>
<evidence type="ECO:0000313" key="3">
    <source>
        <dbReference type="EMBL" id="CAJ1945964.1"/>
    </source>
</evidence>
<keyword evidence="4" id="KW-1185">Reference proteome</keyword>
<protein>
    <recommendedName>
        <fullName evidence="2">DUF6824 domain-containing protein</fullName>
    </recommendedName>
</protein>
<feature type="region of interest" description="Disordered" evidence="1">
    <location>
        <begin position="1"/>
        <end position="27"/>
    </location>
</feature>
<feature type="domain" description="DUF6824" evidence="2">
    <location>
        <begin position="352"/>
        <end position="435"/>
    </location>
</feature>
<dbReference type="Pfam" id="PF20710">
    <property type="entry name" value="DUF6824"/>
    <property type="match status" value="1"/>
</dbReference>
<dbReference type="InterPro" id="IPR049227">
    <property type="entry name" value="DUF6824"/>
</dbReference>
<dbReference type="Proteomes" id="UP001295423">
    <property type="component" value="Unassembled WGS sequence"/>
</dbReference>
<organism evidence="3 4">
    <name type="scientific">Cylindrotheca closterium</name>
    <dbReference type="NCBI Taxonomy" id="2856"/>
    <lineage>
        <taxon>Eukaryota</taxon>
        <taxon>Sar</taxon>
        <taxon>Stramenopiles</taxon>
        <taxon>Ochrophyta</taxon>
        <taxon>Bacillariophyta</taxon>
        <taxon>Bacillariophyceae</taxon>
        <taxon>Bacillariophycidae</taxon>
        <taxon>Bacillariales</taxon>
        <taxon>Bacillariaceae</taxon>
        <taxon>Cylindrotheca</taxon>
    </lineage>
</organism>
<dbReference type="Gene3D" id="3.40.525.10">
    <property type="entry name" value="CRAL-TRIO lipid binding domain"/>
    <property type="match status" value="1"/>
</dbReference>
<dbReference type="EMBL" id="CAKOGP040001557">
    <property type="protein sequence ID" value="CAJ1945964.1"/>
    <property type="molecule type" value="Genomic_DNA"/>
</dbReference>
<sequence>MAPRPMFQSSSVASKEPGASTDVFPGNIPKEATDIDHVDSMIAQQMSNMTVQDREQAFLDIHGISPIIEETPEFVSSKLVEMNSHLRSQHRREAYDIAESMNPDYVRDPDFRLMFLRSDLFNAYNAALRCIHHFEAKRDLFGVEKLTQEITQDDLDKEAMDCLYMGYAQYLRTPDKNNRIVAIWFSSKHHESYSVTALLRREFYANMLLLRTNKSVQHQGIVNLLYLLKREAGTPFPYDQAWAVPRLAAALPIRVAAFHMCHDNKWLAPLLALIKSSFNLMTRIRIRTHFGSHQECMSSLQGHGVHPDLVPLSEQGAITNADSYREYLQEMRRQERMFYPRRARIFVPCSHDVLFGKGSSVQTFEGNMRMRQIVADRQQSYETAEKGKKVVVAQEVLDMVRGSSGMFLKQADDGGDYWLEVDSDSARMKVSAAFRTLRLRGK</sequence>
<accession>A0AAD2CU55</accession>
<gene>
    <name evidence="3" type="ORF">CYCCA115_LOCUS10106</name>
</gene>
<dbReference type="AlphaFoldDB" id="A0AAD2CU55"/>
<evidence type="ECO:0000256" key="1">
    <source>
        <dbReference type="SAM" id="MobiDB-lite"/>
    </source>
</evidence>
<name>A0AAD2CU55_9STRA</name>
<comment type="caution">
    <text evidence="3">The sequence shown here is derived from an EMBL/GenBank/DDBJ whole genome shotgun (WGS) entry which is preliminary data.</text>
</comment>